<evidence type="ECO:0000256" key="1">
    <source>
        <dbReference type="SAM" id="Phobius"/>
    </source>
</evidence>
<dbReference type="NCBIfam" id="NF033232">
    <property type="entry name" value="small_YtzI"/>
    <property type="match status" value="1"/>
</dbReference>
<evidence type="ECO:0000313" key="3">
    <source>
        <dbReference type="Proteomes" id="UP000218887"/>
    </source>
</evidence>
<comment type="caution">
    <text evidence="2">The sequence shown here is derived from an EMBL/GenBank/DDBJ whole genome shotgun (WGS) entry which is preliminary data.</text>
</comment>
<dbReference type="Proteomes" id="UP000218887">
    <property type="component" value="Unassembled WGS sequence"/>
</dbReference>
<evidence type="ECO:0000313" key="2">
    <source>
        <dbReference type="EMBL" id="PAV30601.1"/>
    </source>
</evidence>
<name>A0A2A2IF17_9BACI</name>
<keyword evidence="1" id="KW-1133">Transmembrane helix</keyword>
<protein>
    <recommendedName>
        <fullName evidence="4">YtzI protein</fullName>
    </recommendedName>
</protein>
<keyword evidence="3" id="KW-1185">Reference proteome</keyword>
<organism evidence="2 3">
    <name type="scientific">Virgibacillus profundi</name>
    <dbReference type="NCBI Taxonomy" id="2024555"/>
    <lineage>
        <taxon>Bacteria</taxon>
        <taxon>Bacillati</taxon>
        <taxon>Bacillota</taxon>
        <taxon>Bacilli</taxon>
        <taxon>Bacillales</taxon>
        <taxon>Bacillaceae</taxon>
        <taxon>Virgibacillus</taxon>
    </lineage>
</organism>
<dbReference type="EMBL" id="NPOA01000003">
    <property type="protein sequence ID" value="PAV30601.1"/>
    <property type="molecule type" value="Genomic_DNA"/>
</dbReference>
<sequence length="53" mass="5646">MSVIVIVGIVSVVLVAGVLLLSMFTISKGYTFKHSVDPLPGEAGAEENKDRKE</sequence>
<keyword evidence="1" id="KW-0472">Membrane</keyword>
<dbReference type="InterPro" id="IPR047753">
    <property type="entry name" value="YtzI-like"/>
</dbReference>
<reference evidence="2 3" key="1">
    <citation type="submission" date="2017-08" db="EMBL/GenBank/DDBJ databases">
        <title>Virgibacillus indicus sp. nov. and Virgibacillus profoundi sp. nov, two moderately halophilic bacteria isolated from marine sediment by using the Microfluidic Streak Plate.</title>
        <authorList>
            <person name="Xu B."/>
            <person name="Hu B."/>
            <person name="Wang J."/>
            <person name="Zhu Y."/>
            <person name="Huang L."/>
            <person name="Du W."/>
            <person name="Huang Y."/>
        </authorList>
    </citation>
    <scope>NUCLEOTIDE SEQUENCE [LARGE SCALE GENOMIC DNA]</scope>
    <source>
        <strain evidence="2 3">IO3-P3-H5</strain>
    </source>
</reference>
<dbReference type="AlphaFoldDB" id="A0A2A2IF17"/>
<keyword evidence="1" id="KW-0812">Transmembrane</keyword>
<gene>
    <name evidence="2" type="ORF">CIL05_05730</name>
</gene>
<feature type="transmembrane region" description="Helical" evidence="1">
    <location>
        <begin position="6"/>
        <end position="26"/>
    </location>
</feature>
<proteinExistence type="predicted"/>
<accession>A0A2A2IF17</accession>
<dbReference type="RefSeq" id="WP_095654568.1">
    <property type="nucleotide sequence ID" value="NZ_NPOA01000003.1"/>
</dbReference>
<evidence type="ECO:0008006" key="4">
    <source>
        <dbReference type="Google" id="ProtNLM"/>
    </source>
</evidence>